<feature type="transmembrane region" description="Helical" evidence="1">
    <location>
        <begin position="77"/>
        <end position="94"/>
    </location>
</feature>
<feature type="transmembrane region" description="Helical" evidence="1">
    <location>
        <begin position="101"/>
        <end position="121"/>
    </location>
</feature>
<keyword evidence="4" id="KW-1185">Reference proteome</keyword>
<protein>
    <submittedName>
        <fullName evidence="3">VanZ like family protein</fullName>
    </submittedName>
</protein>
<dbReference type="Proteomes" id="UP000190042">
    <property type="component" value="Unassembled WGS sequence"/>
</dbReference>
<evidence type="ECO:0000256" key="1">
    <source>
        <dbReference type="SAM" id="Phobius"/>
    </source>
</evidence>
<keyword evidence="1" id="KW-0812">Transmembrane</keyword>
<evidence type="ECO:0000313" key="4">
    <source>
        <dbReference type="Proteomes" id="UP000190042"/>
    </source>
</evidence>
<dbReference type="RefSeq" id="WP_009765930.1">
    <property type="nucleotide sequence ID" value="NZ_FUYJ01000002.1"/>
</dbReference>
<feature type="transmembrane region" description="Helical" evidence="1">
    <location>
        <begin position="133"/>
        <end position="152"/>
    </location>
</feature>
<proteinExistence type="predicted"/>
<dbReference type="Pfam" id="PF04892">
    <property type="entry name" value="VanZ"/>
    <property type="match status" value="1"/>
</dbReference>
<dbReference type="AlphaFoldDB" id="A0A1T4Y0D9"/>
<keyword evidence="1" id="KW-0472">Membrane</keyword>
<name>A0A1T4Y0D9_9BACL</name>
<dbReference type="PANTHER" id="PTHR28008:SF1">
    <property type="entry name" value="DOMAIN PROTEIN, PUTATIVE (AFU_ORTHOLOGUE AFUA_3G10980)-RELATED"/>
    <property type="match status" value="1"/>
</dbReference>
<keyword evidence="1" id="KW-1133">Transmembrane helix</keyword>
<accession>A0A1T4Y0D9</accession>
<evidence type="ECO:0000313" key="3">
    <source>
        <dbReference type="EMBL" id="SKA95297.1"/>
    </source>
</evidence>
<evidence type="ECO:0000259" key="2">
    <source>
        <dbReference type="Pfam" id="PF04892"/>
    </source>
</evidence>
<sequence length="158" mass="17867">MKKFIVILILIALLVGLAISSSQTYEQQSLVSTLEQLLPDEPGKAVLSELEFSYWDRIISVDERGYYYFVEFLIRKAAHFLTFGFLSLVIYWVLPKRKGRLLGAALLTLILACADELHQSFTGGRTATLQDVYLDMAGAITFLFIVAVVQFIRAIRKI</sequence>
<dbReference type="InterPro" id="IPR006976">
    <property type="entry name" value="VanZ-like"/>
</dbReference>
<dbReference type="PANTHER" id="PTHR28008">
    <property type="entry name" value="DOMAIN PROTEIN, PUTATIVE (AFU_ORTHOLOGUE AFUA_3G10980)-RELATED"/>
    <property type="match status" value="1"/>
</dbReference>
<dbReference type="EMBL" id="FUYJ01000002">
    <property type="protein sequence ID" value="SKA95297.1"/>
    <property type="molecule type" value="Genomic_DNA"/>
</dbReference>
<gene>
    <name evidence="3" type="ORF">SAMN04244570_1597</name>
</gene>
<feature type="domain" description="VanZ-like" evidence="2">
    <location>
        <begin position="7"/>
        <end position="148"/>
    </location>
</feature>
<reference evidence="4" key="1">
    <citation type="submission" date="2017-02" db="EMBL/GenBank/DDBJ databases">
        <authorList>
            <person name="Varghese N."/>
            <person name="Submissions S."/>
        </authorList>
    </citation>
    <scope>NUCLEOTIDE SEQUENCE [LARGE SCALE GENOMIC DNA]</scope>
    <source>
        <strain evidence="4">DSM 23966</strain>
    </source>
</reference>
<dbReference type="PIRSF" id="PIRSF019083">
    <property type="entry name" value="UCP019083_VanZ"/>
    <property type="match status" value="1"/>
</dbReference>
<dbReference type="NCBIfam" id="NF037970">
    <property type="entry name" value="vanZ_1"/>
    <property type="match status" value="1"/>
</dbReference>
<dbReference type="InterPro" id="IPR016747">
    <property type="entry name" value="Phosphotransbutyrylase"/>
</dbReference>
<organism evidence="3 4">
    <name type="scientific">Sporosarcina newyorkensis</name>
    <dbReference type="NCBI Taxonomy" id="759851"/>
    <lineage>
        <taxon>Bacteria</taxon>
        <taxon>Bacillati</taxon>
        <taxon>Bacillota</taxon>
        <taxon>Bacilli</taxon>
        <taxon>Bacillales</taxon>
        <taxon>Caryophanaceae</taxon>
        <taxon>Sporosarcina</taxon>
    </lineage>
</organism>